<protein>
    <submittedName>
        <fullName evidence="1">Uncharacterized protein</fullName>
    </submittedName>
</protein>
<dbReference type="Proteomes" id="UP001420932">
    <property type="component" value="Unassembled WGS sequence"/>
</dbReference>
<evidence type="ECO:0000313" key="2">
    <source>
        <dbReference type="Proteomes" id="UP001420932"/>
    </source>
</evidence>
<reference evidence="1 2" key="1">
    <citation type="submission" date="2024-01" db="EMBL/GenBank/DDBJ databases">
        <title>Genome assemblies of Stephania.</title>
        <authorList>
            <person name="Yang L."/>
        </authorList>
    </citation>
    <scope>NUCLEOTIDE SEQUENCE [LARGE SCALE GENOMIC DNA]</scope>
    <source>
        <strain evidence="1">YNDBR</strain>
        <tissue evidence="1">Leaf</tissue>
    </source>
</reference>
<proteinExistence type="predicted"/>
<evidence type="ECO:0000313" key="1">
    <source>
        <dbReference type="EMBL" id="KAK9081352.1"/>
    </source>
</evidence>
<sequence>MEGTSEPEQVHHRLGACQGIEMSSTIWKDNIQRRPGLVKKIECTLRCLCT</sequence>
<name>A0AAP0DY81_9MAGN</name>
<accession>A0AAP0DY81</accession>
<organism evidence="1 2">
    <name type="scientific">Stephania yunnanensis</name>
    <dbReference type="NCBI Taxonomy" id="152371"/>
    <lineage>
        <taxon>Eukaryota</taxon>
        <taxon>Viridiplantae</taxon>
        <taxon>Streptophyta</taxon>
        <taxon>Embryophyta</taxon>
        <taxon>Tracheophyta</taxon>
        <taxon>Spermatophyta</taxon>
        <taxon>Magnoliopsida</taxon>
        <taxon>Ranunculales</taxon>
        <taxon>Menispermaceae</taxon>
        <taxon>Menispermoideae</taxon>
        <taxon>Cissampelideae</taxon>
        <taxon>Stephania</taxon>
    </lineage>
</organism>
<dbReference type="EMBL" id="JBBNAF010000055">
    <property type="protein sequence ID" value="KAK9081352.1"/>
    <property type="molecule type" value="Genomic_DNA"/>
</dbReference>
<dbReference type="AlphaFoldDB" id="A0AAP0DY81"/>
<keyword evidence="2" id="KW-1185">Reference proteome</keyword>
<comment type="caution">
    <text evidence="1">The sequence shown here is derived from an EMBL/GenBank/DDBJ whole genome shotgun (WGS) entry which is preliminary data.</text>
</comment>
<gene>
    <name evidence="1" type="ORF">Syun_031131</name>
</gene>